<evidence type="ECO:0000313" key="5">
    <source>
        <dbReference type="EMBL" id="QHT23518.1"/>
    </source>
</evidence>
<dbReference type="Pfam" id="PF00565">
    <property type="entry name" value="SNase"/>
    <property type="match status" value="1"/>
</dbReference>
<evidence type="ECO:0000256" key="1">
    <source>
        <dbReference type="ARBA" id="ARBA00022722"/>
    </source>
</evidence>
<dbReference type="PROSITE" id="PS50830">
    <property type="entry name" value="TNASE_3"/>
    <property type="match status" value="1"/>
</dbReference>
<accession>A0A6C0E413</accession>
<evidence type="ECO:0000256" key="2">
    <source>
        <dbReference type="ARBA" id="ARBA00022759"/>
    </source>
</evidence>
<organism evidence="5">
    <name type="scientific">viral metagenome</name>
    <dbReference type="NCBI Taxonomy" id="1070528"/>
    <lineage>
        <taxon>unclassified sequences</taxon>
        <taxon>metagenomes</taxon>
        <taxon>organismal metagenomes</taxon>
    </lineage>
</organism>
<keyword evidence="3" id="KW-0378">Hydrolase</keyword>
<dbReference type="Gene3D" id="2.40.50.90">
    <property type="match status" value="1"/>
</dbReference>
<dbReference type="PANTHER" id="PTHR12302">
    <property type="entry name" value="EBNA2 BINDING PROTEIN P100"/>
    <property type="match status" value="1"/>
</dbReference>
<dbReference type="EMBL" id="MN739732">
    <property type="protein sequence ID" value="QHT23518.1"/>
    <property type="molecule type" value="Genomic_DNA"/>
</dbReference>
<keyword evidence="2" id="KW-0255">Endonuclease</keyword>
<keyword evidence="1" id="KW-0540">Nuclease</keyword>
<dbReference type="SUPFAM" id="SSF50199">
    <property type="entry name" value="Staphylococcal nuclease"/>
    <property type="match status" value="1"/>
</dbReference>
<feature type="domain" description="TNase-like" evidence="4">
    <location>
        <begin position="71"/>
        <end position="193"/>
    </location>
</feature>
<dbReference type="AlphaFoldDB" id="A0A6C0E413"/>
<dbReference type="GO" id="GO:0016787">
    <property type="term" value="F:hydrolase activity"/>
    <property type="evidence" value="ECO:0007669"/>
    <property type="project" value="UniProtKB-KW"/>
</dbReference>
<dbReference type="GO" id="GO:0004519">
    <property type="term" value="F:endonuclease activity"/>
    <property type="evidence" value="ECO:0007669"/>
    <property type="project" value="UniProtKB-KW"/>
</dbReference>
<evidence type="ECO:0000259" key="4">
    <source>
        <dbReference type="PROSITE" id="PS50830"/>
    </source>
</evidence>
<name>A0A6C0E413_9ZZZZ</name>
<dbReference type="InterPro" id="IPR016071">
    <property type="entry name" value="Staphylococal_nuclease_OB-fold"/>
</dbReference>
<protein>
    <recommendedName>
        <fullName evidence="4">TNase-like domain-containing protein</fullName>
    </recommendedName>
</protein>
<sequence length="193" mass="22167">MFARYFYNCVSLKSYAPVYSSNTPTTTTTTKQSQTINNDNFTEIIPSVDVNINEKYLQDINYKNTIPFVPPITEGKVIKVYDGDTFTIASKLPYELSPIYRFSVRLNGIDAPEMKCKTNVEKKHAVKSRDALTSIILDKKVKLTNIKTEKYGRILADVYLDGRHINQWMLDNKHAVQYNGGTKNKPPEWEIEE</sequence>
<dbReference type="InterPro" id="IPR035437">
    <property type="entry name" value="SNase_OB-fold_sf"/>
</dbReference>
<reference evidence="5" key="1">
    <citation type="journal article" date="2020" name="Nature">
        <title>Giant virus diversity and host interactions through global metagenomics.</title>
        <authorList>
            <person name="Schulz F."/>
            <person name="Roux S."/>
            <person name="Paez-Espino D."/>
            <person name="Jungbluth S."/>
            <person name="Walsh D.A."/>
            <person name="Denef V.J."/>
            <person name="McMahon K.D."/>
            <person name="Konstantinidis K.T."/>
            <person name="Eloe-Fadrosh E.A."/>
            <person name="Kyrpides N.C."/>
            <person name="Woyke T."/>
        </authorList>
    </citation>
    <scope>NUCLEOTIDE SEQUENCE</scope>
    <source>
        <strain evidence="5">GVMAG-M-3300023179-116</strain>
    </source>
</reference>
<evidence type="ECO:0000256" key="3">
    <source>
        <dbReference type="ARBA" id="ARBA00022801"/>
    </source>
</evidence>
<proteinExistence type="predicted"/>
<dbReference type="SMART" id="SM00318">
    <property type="entry name" value="SNc"/>
    <property type="match status" value="1"/>
</dbReference>
<dbReference type="PANTHER" id="PTHR12302:SF3">
    <property type="entry name" value="SERINE_THREONINE-PROTEIN KINASE 31"/>
    <property type="match status" value="1"/>
</dbReference>